<evidence type="ECO:0000256" key="4">
    <source>
        <dbReference type="ARBA" id="ARBA00022692"/>
    </source>
</evidence>
<reference evidence="11 12" key="1">
    <citation type="journal article" date="2019" name="Commun. Biol.">
        <title>The bagworm genome reveals a unique fibroin gene that provides high tensile strength.</title>
        <authorList>
            <person name="Kono N."/>
            <person name="Nakamura H."/>
            <person name="Ohtoshi R."/>
            <person name="Tomita M."/>
            <person name="Numata K."/>
            <person name="Arakawa K."/>
        </authorList>
    </citation>
    <scope>NUCLEOTIDE SEQUENCE [LARGE SCALE GENOMIC DNA]</scope>
</reference>
<dbReference type="GO" id="GO:0004984">
    <property type="term" value="F:olfactory receptor activity"/>
    <property type="evidence" value="ECO:0007669"/>
    <property type="project" value="InterPro"/>
</dbReference>
<comment type="subcellular location">
    <subcellularLocation>
        <location evidence="1 10">Cell membrane</location>
        <topology evidence="1 10">Multi-pass membrane protein</topology>
    </subcellularLocation>
</comment>
<evidence type="ECO:0000256" key="7">
    <source>
        <dbReference type="ARBA" id="ARBA00023136"/>
    </source>
</evidence>
<dbReference type="PANTHER" id="PTHR21137:SF35">
    <property type="entry name" value="ODORANT RECEPTOR 19A-RELATED"/>
    <property type="match status" value="1"/>
</dbReference>
<comment type="caution">
    <text evidence="11">The sequence shown here is derived from an EMBL/GenBank/DDBJ whole genome shotgun (WGS) entry which is preliminary data.</text>
</comment>
<feature type="transmembrane region" description="Helical" evidence="10">
    <location>
        <begin position="194"/>
        <end position="216"/>
    </location>
</feature>
<evidence type="ECO:0000256" key="3">
    <source>
        <dbReference type="ARBA" id="ARBA00022606"/>
    </source>
</evidence>
<evidence type="ECO:0000256" key="8">
    <source>
        <dbReference type="ARBA" id="ARBA00023170"/>
    </source>
</evidence>
<dbReference type="Proteomes" id="UP000299102">
    <property type="component" value="Unassembled WGS sequence"/>
</dbReference>
<feature type="transmembrane region" description="Helical" evidence="10">
    <location>
        <begin position="128"/>
        <end position="150"/>
    </location>
</feature>
<sequence>MASHRLSEIFDLNIKSWKLLVMWPIKGLEKWFKYYCFVYMAFTMLLYHALLIANCIYMPLKIEIIMERLLYFTEIALVVKVFAILFNNRSVREIFSMLQDETFRPKNEKDENVIKNAKTFFYRYRRTFHSLCYCSYVFSIVYGLLVHFIWGTYLKLPVSNYSFLSDETKAKYIYIFYLYQSVCLYIHMETNMNADTFLVGLIILATAEVEILCNNLRNIHSTKSKKKELQQLRECIKHFQFIASLGGYGETMKTGLDEEGSHRSGAGGRGGDTGRSFALYTIKRLGVTSKHFHGIPRIFPGFKRLKQAQHQQRELTETQWRAGAHDAHLNDGPGLSRAIVPANCARDAPARKIKESKLSVKFTIRAAAEDAQRDQFRGILYCVRARKPQPRGT</sequence>
<keyword evidence="6 10" id="KW-1133">Transmembrane helix</keyword>
<keyword evidence="3 10" id="KW-0716">Sensory transduction</keyword>
<evidence type="ECO:0000313" key="12">
    <source>
        <dbReference type="Proteomes" id="UP000299102"/>
    </source>
</evidence>
<dbReference type="GO" id="GO:0007165">
    <property type="term" value="P:signal transduction"/>
    <property type="evidence" value="ECO:0007669"/>
    <property type="project" value="UniProtKB-KW"/>
</dbReference>
<evidence type="ECO:0000256" key="6">
    <source>
        <dbReference type="ARBA" id="ARBA00022989"/>
    </source>
</evidence>
<dbReference type="PANTHER" id="PTHR21137">
    <property type="entry name" value="ODORANT RECEPTOR"/>
    <property type="match status" value="1"/>
</dbReference>
<evidence type="ECO:0000256" key="10">
    <source>
        <dbReference type="RuleBase" id="RU351113"/>
    </source>
</evidence>
<comment type="caution">
    <text evidence="10">Lacks conserved residue(s) required for the propagation of feature annotation.</text>
</comment>
<feature type="transmembrane region" description="Helical" evidence="10">
    <location>
        <begin position="69"/>
        <end position="86"/>
    </location>
</feature>
<dbReference type="InterPro" id="IPR004117">
    <property type="entry name" value="7tm6_olfct_rcpt"/>
</dbReference>
<dbReference type="EMBL" id="BGZK01001008">
    <property type="protein sequence ID" value="GBP68327.1"/>
    <property type="molecule type" value="Genomic_DNA"/>
</dbReference>
<dbReference type="OrthoDB" id="7548151at2759"/>
<evidence type="ECO:0000256" key="9">
    <source>
        <dbReference type="ARBA" id="ARBA00023224"/>
    </source>
</evidence>
<evidence type="ECO:0000313" key="11">
    <source>
        <dbReference type="EMBL" id="GBP68327.1"/>
    </source>
</evidence>
<name>A0A4C1Y1A2_EUMVA</name>
<evidence type="ECO:0000256" key="1">
    <source>
        <dbReference type="ARBA" id="ARBA00004651"/>
    </source>
</evidence>
<keyword evidence="8 10" id="KW-0675">Receptor</keyword>
<gene>
    <name evidence="11" type="primary">Or46a</name>
    <name evidence="11" type="ORF">EVAR_31317_1</name>
</gene>
<evidence type="ECO:0000256" key="5">
    <source>
        <dbReference type="ARBA" id="ARBA00022725"/>
    </source>
</evidence>
<feature type="transmembrane region" description="Helical" evidence="10">
    <location>
        <begin position="32"/>
        <end position="57"/>
    </location>
</feature>
<organism evidence="11 12">
    <name type="scientific">Eumeta variegata</name>
    <name type="common">Bagworm moth</name>
    <name type="synonym">Eumeta japonica</name>
    <dbReference type="NCBI Taxonomy" id="151549"/>
    <lineage>
        <taxon>Eukaryota</taxon>
        <taxon>Metazoa</taxon>
        <taxon>Ecdysozoa</taxon>
        <taxon>Arthropoda</taxon>
        <taxon>Hexapoda</taxon>
        <taxon>Insecta</taxon>
        <taxon>Pterygota</taxon>
        <taxon>Neoptera</taxon>
        <taxon>Endopterygota</taxon>
        <taxon>Lepidoptera</taxon>
        <taxon>Glossata</taxon>
        <taxon>Ditrysia</taxon>
        <taxon>Tineoidea</taxon>
        <taxon>Psychidae</taxon>
        <taxon>Oiketicinae</taxon>
        <taxon>Eumeta</taxon>
    </lineage>
</organism>
<keyword evidence="9 10" id="KW-0807">Transducer</keyword>
<comment type="similarity">
    <text evidence="10">Belongs to the insect chemoreceptor superfamily. Heteromeric odorant receptor channel (TC 1.A.69) family.</text>
</comment>
<keyword evidence="4 10" id="KW-0812">Transmembrane</keyword>
<proteinExistence type="inferred from homology"/>
<evidence type="ECO:0000256" key="2">
    <source>
        <dbReference type="ARBA" id="ARBA00022475"/>
    </source>
</evidence>
<dbReference type="GO" id="GO:0005549">
    <property type="term" value="F:odorant binding"/>
    <property type="evidence" value="ECO:0007669"/>
    <property type="project" value="InterPro"/>
</dbReference>
<dbReference type="Pfam" id="PF02949">
    <property type="entry name" value="7tm_6"/>
    <property type="match status" value="1"/>
</dbReference>
<accession>A0A4C1Y1A2</accession>
<dbReference type="GO" id="GO:0005886">
    <property type="term" value="C:plasma membrane"/>
    <property type="evidence" value="ECO:0007669"/>
    <property type="project" value="UniProtKB-SubCell"/>
</dbReference>
<keyword evidence="12" id="KW-1185">Reference proteome</keyword>
<keyword evidence="5 10" id="KW-0552">Olfaction</keyword>
<keyword evidence="2" id="KW-1003">Cell membrane</keyword>
<dbReference type="AlphaFoldDB" id="A0A4C1Y1A2"/>
<keyword evidence="7 10" id="KW-0472">Membrane</keyword>
<protein>
    <recommendedName>
        <fullName evidence="10">Odorant receptor</fullName>
    </recommendedName>
</protein>